<gene>
    <name evidence="2" type="ORF">TIFTF001_013425</name>
</gene>
<sequence>MLRPRRSSTSNEHLPPVARSPAMSAADIVFLPGDSVVYSSRQIWEWNGLGFFHVGDHWDSKLTSSGILDGSPQTEARDDEICNIRPRKTVNGI</sequence>
<dbReference type="AlphaFoldDB" id="A0AA88APV8"/>
<comment type="caution">
    <text evidence="2">The sequence shown here is derived from an EMBL/GenBank/DDBJ whole genome shotgun (WGS) entry which is preliminary data.</text>
</comment>
<feature type="compositionally biased region" description="Polar residues" evidence="1">
    <location>
        <begin position="64"/>
        <end position="74"/>
    </location>
</feature>
<dbReference type="EMBL" id="BTGU01000018">
    <property type="protein sequence ID" value="GMN44226.1"/>
    <property type="molecule type" value="Genomic_DNA"/>
</dbReference>
<evidence type="ECO:0000313" key="3">
    <source>
        <dbReference type="Proteomes" id="UP001187192"/>
    </source>
</evidence>
<feature type="region of interest" description="Disordered" evidence="1">
    <location>
        <begin position="64"/>
        <end position="93"/>
    </location>
</feature>
<name>A0AA88APV8_FICCA</name>
<evidence type="ECO:0000313" key="2">
    <source>
        <dbReference type="EMBL" id="GMN44226.1"/>
    </source>
</evidence>
<reference evidence="2" key="1">
    <citation type="submission" date="2023-07" db="EMBL/GenBank/DDBJ databases">
        <title>draft genome sequence of fig (Ficus carica).</title>
        <authorList>
            <person name="Takahashi T."/>
            <person name="Nishimura K."/>
        </authorList>
    </citation>
    <scope>NUCLEOTIDE SEQUENCE</scope>
</reference>
<dbReference type="Proteomes" id="UP001187192">
    <property type="component" value="Unassembled WGS sequence"/>
</dbReference>
<organism evidence="2 3">
    <name type="scientific">Ficus carica</name>
    <name type="common">Common fig</name>
    <dbReference type="NCBI Taxonomy" id="3494"/>
    <lineage>
        <taxon>Eukaryota</taxon>
        <taxon>Viridiplantae</taxon>
        <taxon>Streptophyta</taxon>
        <taxon>Embryophyta</taxon>
        <taxon>Tracheophyta</taxon>
        <taxon>Spermatophyta</taxon>
        <taxon>Magnoliopsida</taxon>
        <taxon>eudicotyledons</taxon>
        <taxon>Gunneridae</taxon>
        <taxon>Pentapetalae</taxon>
        <taxon>rosids</taxon>
        <taxon>fabids</taxon>
        <taxon>Rosales</taxon>
        <taxon>Moraceae</taxon>
        <taxon>Ficeae</taxon>
        <taxon>Ficus</taxon>
    </lineage>
</organism>
<proteinExistence type="predicted"/>
<accession>A0AA88APV8</accession>
<keyword evidence="3" id="KW-1185">Reference proteome</keyword>
<protein>
    <submittedName>
        <fullName evidence="2">Uncharacterized protein</fullName>
    </submittedName>
</protein>
<evidence type="ECO:0000256" key="1">
    <source>
        <dbReference type="SAM" id="MobiDB-lite"/>
    </source>
</evidence>